<feature type="compositionally biased region" description="Basic and acidic residues" evidence="1">
    <location>
        <begin position="28"/>
        <end position="62"/>
    </location>
</feature>
<dbReference type="EMBL" id="CP009286">
    <property type="protein sequence ID" value="AIQ63295.1"/>
    <property type="molecule type" value="Genomic_DNA"/>
</dbReference>
<name>A0A089LT66_9BACL</name>
<organism evidence="2 3">
    <name type="scientific">Paenibacillus stellifer</name>
    <dbReference type="NCBI Taxonomy" id="169760"/>
    <lineage>
        <taxon>Bacteria</taxon>
        <taxon>Bacillati</taxon>
        <taxon>Bacillota</taxon>
        <taxon>Bacilli</taxon>
        <taxon>Bacillales</taxon>
        <taxon>Paenibacillaceae</taxon>
        <taxon>Paenibacillus</taxon>
    </lineage>
</organism>
<proteinExistence type="predicted"/>
<protein>
    <submittedName>
        <fullName evidence="2">Uncharacterized protein</fullName>
    </submittedName>
</protein>
<dbReference type="KEGG" id="pste:PSTEL_09535"/>
<dbReference type="STRING" id="169760.PSTEL_09535"/>
<dbReference type="HOGENOM" id="CLU_2684423_0_0_9"/>
<evidence type="ECO:0000256" key="1">
    <source>
        <dbReference type="SAM" id="MobiDB-lite"/>
    </source>
</evidence>
<gene>
    <name evidence="2" type="ORF">PSTEL_09535</name>
</gene>
<dbReference type="AlphaFoldDB" id="A0A089LT66"/>
<feature type="compositionally biased region" description="Basic residues" evidence="1">
    <location>
        <begin position="63"/>
        <end position="74"/>
    </location>
</feature>
<evidence type="ECO:0000313" key="2">
    <source>
        <dbReference type="EMBL" id="AIQ63295.1"/>
    </source>
</evidence>
<sequence length="74" mass="8939">MPRITSPDRTELRLRLRRLYLKQSAYYQEHRSRSEEIESDITETRRQLKAEDASSIHPDPPKKKSFKRKKKAKK</sequence>
<feature type="region of interest" description="Disordered" evidence="1">
    <location>
        <begin position="27"/>
        <end position="74"/>
    </location>
</feature>
<evidence type="ECO:0000313" key="3">
    <source>
        <dbReference type="Proteomes" id="UP000029507"/>
    </source>
</evidence>
<dbReference type="Proteomes" id="UP000029507">
    <property type="component" value="Chromosome"/>
</dbReference>
<reference evidence="2 3" key="1">
    <citation type="submission" date="2014-08" db="EMBL/GenBank/DDBJ databases">
        <title>Comparative genomics of the Paenibacillus odorifer group.</title>
        <authorList>
            <person name="den Bakker H.C."/>
            <person name="Tsai Y.-C."/>
            <person name="Martin N."/>
            <person name="Korlach J."/>
            <person name="Wiedmann M."/>
        </authorList>
    </citation>
    <scope>NUCLEOTIDE SEQUENCE [LARGE SCALE GENOMIC DNA]</scope>
    <source>
        <strain evidence="2 3">DSM 14472</strain>
    </source>
</reference>
<accession>A0A089LT66</accession>
<keyword evidence="3" id="KW-1185">Reference proteome</keyword>